<dbReference type="GeneID" id="65566210"/>
<dbReference type="InterPro" id="IPR011006">
    <property type="entry name" value="CheY-like_superfamily"/>
</dbReference>
<accession>A0A8E7AX18</accession>
<dbReference type="SMART" id="SM00448">
    <property type="entry name" value="REC"/>
    <property type="match status" value="1"/>
</dbReference>
<dbReference type="KEGG" id="mrtj:KHC33_13580"/>
<sequence>MARILLVDDAGYMRRLVGIMAKKGGHEIVGEAETGETAIELYEKVKPDIVILDILMPDMNGLEALRKIRGLDPNARVLMCTASEQSTHVQEALSLGAKGYIVKPFTREVILSTIEKALTS</sequence>
<dbReference type="InterPro" id="IPR001789">
    <property type="entry name" value="Sig_transdc_resp-reg_receiver"/>
</dbReference>
<dbReference type="GO" id="GO:0000160">
    <property type="term" value="P:phosphorelay signal transduction system"/>
    <property type="evidence" value="ECO:0007669"/>
    <property type="project" value="InterPro"/>
</dbReference>
<dbReference type="Pfam" id="PF00072">
    <property type="entry name" value="Response_reg"/>
    <property type="match status" value="1"/>
</dbReference>
<dbReference type="AlphaFoldDB" id="A0A8E7AX18"/>
<evidence type="ECO:0000256" key="1">
    <source>
        <dbReference type="PROSITE-ProRule" id="PRU00169"/>
    </source>
</evidence>
<reference evidence="3 4" key="1">
    <citation type="submission" date="2021-05" db="EMBL/GenBank/DDBJ databases">
        <title>A novel Methanospirillum isolate from a pyrite-forming mixed culture.</title>
        <authorList>
            <person name="Bunk B."/>
            <person name="Sproer C."/>
            <person name="Spring S."/>
            <person name="Pester M."/>
        </authorList>
    </citation>
    <scope>NUCLEOTIDE SEQUENCE [LARGE SCALE GENOMIC DNA]</scope>
    <source>
        <strain evidence="3 4">J.3.6.1-F.2.7.3</strain>
    </source>
</reference>
<keyword evidence="4" id="KW-1185">Reference proteome</keyword>
<keyword evidence="1" id="KW-0597">Phosphoprotein</keyword>
<organism evidence="3 4">
    <name type="scientific">Methanospirillum purgamenti</name>
    <dbReference type="NCBI Taxonomy" id="2834276"/>
    <lineage>
        <taxon>Archaea</taxon>
        <taxon>Methanobacteriati</taxon>
        <taxon>Methanobacteriota</taxon>
        <taxon>Stenosarchaea group</taxon>
        <taxon>Methanomicrobia</taxon>
        <taxon>Methanomicrobiales</taxon>
        <taxon>Methanospirillaceae</taxon>
        <taxon>Methanospirillum</taxon>
    </lineage>
</organism>
<name>A0A8E7AX18_9EURY</name>
<feature type="domain" description="Response regulatory" evidence="2">
    <location>
        <begin position="3"/>
        <end position="118"/>
    </location>
</feature>
<dbReference type="InterPro" id="IPR052048">
    <property type="entry name" value="ST_Response_Regulator"/>
</dbReference>
<dbReference type="Proteomes" id="UP000680656">
    <property type="component" value="Chromosome"/>
</dbReference>
<evidence type="ECO:0000259" key="2">
    <source>
        <dbReference type="PROSITE" id="PS50110"/>
    </source>
</evidence>
<evidence type="ECO:0000313" key="3">
    <source>
        <dbReference type="EMBL" id="QVV88345.1"/>
    </source>
</evidence>
<dbReference type="Gene3D" id="3.40.50.2300">
    <property type="match status" value="1"/>
</dbReference>
<proteinExistence type="predicted"/>
<dbReference type="PROSITE" id="PS50110">
    <property type="entry name" value="RESPONSE_REGULATORY"/>
    <property type="match status" value="1"/>
</dbReference>
<dbReference type="PANTHER" id="PTHR43228:SF1">
    <property type="entry name" value="TWO-COMPONENT RESPONSE REGULATOR ARR22"/>
    <property type="match status" value="1"/>
</dbReference>
<gene>
    <name evidence="3" type="ORF">KHC33_13580</name>
</gene>
<protein>
    <submittedName>
        <fullName evidence="3">Response regulator</fullName>
    </submittedName>
</protein>
<evidence type="ECO:0000313" key="4">
    <source>
        <dbReference type="Proteomes" id="UP000680656"/>
    </source>
</evidence>
<dbReference type="EMBL" id="CP075546">
    <property type="protein sequence ID" value="QVV88345.1"/>
    <property type="molecule type" value="Genomic_DNA"/>
</dbReference>
<dbReference type="PANTHER" id="PTHR43228">
    <property type="entry name" value="TWO-COMPONENT RESPONSE REGULATOR"/>
    <property type="match status" value="1"/>
</dbReference>
<feature type="modified residue" description="4-aspartylphosphate" evidence="1">
    <location>
        <position position="53"/>
    </location>
</feature>
<dbReference type="SUPFAM" id="SSF52172">
    <property type="entry name" value="CheY-like"/>
    <property type="match status" value="1"/>
</dbReference>
<dbReference type="RefSeq" id="WP_214419160.1">
    <property type="nucleotide sequence ID" value="NZ_CP075546.1"/>
</dbReference>